<dbReference type="Pfam" id="PF00155">
    <property type="entry name" value="Aminotran_1_2"/>
    <property type="match status" value="1"/>
</dbReference>
<dbReference type="Gene3D" id="3.40.640.10">
    <property type="entry name" value="Type I PLP-dependent aspartate aminotransferase-like (Major domain)"/>
    <property type="match status" value="1"/>
</dbReference>
<dbReference type="Proteomes" id="UP000738325">
    <property type="component" value="Unassembled WGS sequence"/>
</dbReference>
<keyword evidence="4" id="KW-0808">Transferase</keyword>
<dbReference type="FunFam" id="3.40.640.10:FF:000012">
    <property type="entry name" value="alanine aminotransferase 2"/>
    <property type="match status" value="1"/>
</dbReference>
<evidence type="ECO:0000256" key="1">
    <source>
        <dbReference type="ARBA" id="ARBA00001933"/>
    </source>
</evidence>
<dbReference type="Gene3D" id="1.10.287.1970">
    <property type="match status" value="1"/>
</dbReference>
<dbReference type="FunFam" id="1.10.287.1970:FF:000001">
    <property type="entry name" value="Alanine aminotransferase 2"/>
    <property type="match status" value="1"/>
</dbReference>
<feature type="domain" description="Aminotransferase class I/classII large" evidence="10">
    <location>
        <begin position="141"/>
        <end position="510"/>
    </location>
</feature>
<evidence type="ECO:0000256" key="7">
    <source>
        <dbReference type="ARBA" id="ARBA00077894"/>
    </source>
</evidence>
<dbReference type="SUPFAM" id="SSF53383">
    <property type="entry name" value="PLP-dependent transferases"/>
    <property type="match status" value="1"/>
</dbReference>
<evidence type="ECO:0000256" key="9">
    <source>
        <dbReference type="ARBA" id="ARBA00080525"/>
    </source>
</evidence>
<dbReference type="FunFam" id="3.90.1150.10:FF:000010">
    <property type="entry name" value="Alanine aminotransferase 2"/>
    <property type="match status" value="1"/>
</dbReference>
<dbReference type="Gene3D" id="3.90.1150.10">
    <property type="entry name" value="Aspartate Aminotransferase, domain 1"/>
    <property type="match status" value="1"/>
</dbReference>
<dbReference type="InterPro" id="IPR004839">
    <property type="entry name" value="Aminotransferase_I/II_large"/>
</dbReference>
<keyword evidence="5" id="KW-0663">Pyridoxal phosphate</keyword>
<dbReference type="OrthoDB" id="1732682at2759"/>
<evidence type="ECO:0000256" key="5">
    <source>
        <dbReference type="ARBA" id="ARBA00022898"/>
    </source>
</evidence>
<evidence type="ECO:0000313" key="11">
    <source>
        <dbReference type="EMBL" id="KAG0317022.1"/>
    </source>
</evidence>
<evidence type="ECO:0000256" key="6">
    <source>
        <dbReference type="ARBA" id="ARBA00025785"/>
    </source>
</evidence>
<dbReference type="CDD" id="cd00609">
    <property type="entry name" value="AAT_like"/>
    <property type="match status" value="1"/>
</dbReference>
<dbReference type="PANTHER" id="PTHR11751">
    <property type="entry name" value="ALANINE AMINOTRANSFERASE"/>
    <property type="match status" value="1"/>
</dbReference>
<evidence type="ECO:0000256" key="2">
    <source>
        <dbReference type="ARBA" id="ARBA00011738"/>
    </source>
</evidence>
<keyword evidence="3" id="KW-0032">Aminotransferase</keyword>
<dbReference type="InterPro" id="IPR045088">
    <property type="entry name" value="ALAT1/2-like"/>
</dbReference>
<evidence type="ECO:0000256" key="4">
    <source>
        <dbReference type="ARBA" id="ARBA00022679"/>
    </source>
</evidence>
<name>A0A9P6RE63_9FUNG</name>
<evidence type="ECO:0000256" key="3">
    <source>
        <dbReference type="ARBA" id="ARBA00022576"/>
    </source>
</evidence>
<dbReference type="PANTHER" id="PTHR11751:SF29">
    <property type="entry name" value="ALANINE TRANSAMINASE"/>
    <property type="match status" value="1"/>
</dbReference>
<comment type="subunit">
    <text evidence="2">Homodimer.</text>
</comment>
<comment type="similarity">
    <text evidence="6">Belongs to the class-I pyridoxal-phosphate-dependent aminotransferase family. Alanine aminotransferase subfamily.</text>
</comment>
<protein>
    <recommendedName>
        <fullName evidence="7">Glutamate pyruvate transaminase</fullName>
    </recommendedName>
    <alternativeName>
        <fullName evidence="8">Glutamic--alanine transaminase</fullName>
    </alternativeName>
    <alternativeName>
        <fullName evidence="9">Glutamic--pyruvic transaminase</fullName>
    </alternativeName>
</protein>
<reference evidence="11" key="1">
    <citation type="journal article" date="2020" name="Fungal Divers.">
        <title>Resolving the Mortierellaceae phylogeny through synthesis of multi-gene phylogenetics and phylogenomics.</title>
        <authorList>
            <person name="Vandepol N."/>
            <person name="Liber J."/>
            <person name="Desiro A."/>
            <person name="Na H."/>
            <person name="Kennedy M."/>
            <person name="Barry K."/>
            <person name="Grigoriev I.V."/>
            <person name="Miller A.N."/>
            <person name="O'Donnell K."/>
            <person name="Stajich J.E."/>
            <person name="Bonito G."/>
        </authorList>
    </citation>
    <scope>NUCLEOTIDE SEQUENCE</scope>
    <source>
        <strain evidence="11">REB-010B</strain>
    </source>
</reference>
<dbReference type="AlphaFoldDB" id="A0A9P6RE63"/>
<gene>
    <name evidence="11" type="ORF">BGZ99_006552</name>
</gene>
<dbReference type="InterPro" id="IPR015424">
    <property type="entry name" value="PyrdxlP-dep_Trfase"/>
</dbReference>
<dbReference type="InterPro" id="IPR015421">
    <property type="entry name" value="PyrdxlP-dep_Trfase_major"/>
</dbReference>
<evidence type="ECO:0000313" key="12">
    <source>
        <dbReference type="Proteomes" id="UP000738325"/>
    </source>
</evidence>
<organism evidence="11 12">
    <name type="scientific">Dissophora globulifera</name>
    <dbReference type="NCBI Taxonomy" id="979702"/>
    <lineage>
        <taxon>Eukaryota</taxon>
        <taxon>Fungi</taxon>
        <taxon>Fungi incertae sedis</taxon>
        <taxon>Mucoromycota</taxon>
        <taxon>Mortierellomycotina</taxon>
        <taxon>Mortierellomycetes</taxon>
        <taxon>Mortierellales</taxon>
        <taxon>Mortierellaceae</taxon>
        <taxon>Dissophora</taxon>
    </lineage>
</organism>
<comment type="caution">
    <text evidence="11">The sequence shown here is derived from an EMBL/GenBank/DDBJ whole genome shotgun (WGS) entry which is preliminary data.</text>
</comment>
<sequence length="531" mass="58850">MALLQCSPVYRPLLRQLVTQQNRSLRSIPSLHAAAPLKSFSTSSPAMTNAKILNAKNMNAQILKAEYAVRGELAIRSEELKNDLVKGVKLPFKRVVSCNIGNPQALDQKPVTFFRQVASLVEYPELLKDENAEAAAKFYASDAIARAKLLLKNIGSVGAYSHSQGIPHIRENVAKFIAERDGYAADPSMIFLTQGASAGVQLTLEMLIENSDVGIMIPIPQYPLYTATLAVLDANPVPYYLDESRGWGLTTQELQRSYDEAAKKGIDTRALVIINPGNPTGQCLTEQNMREVIEFCSKNRVMLLADEVYQTNIYQPKDRPFHSFKKVLKSMGPSYEGFEMISYHSISKGMIGECGRRGGYFECEGLDSAVLEQIYKISSISLCPNVQGQIMVDLMVNPPKKGDPSYAQYKQEYDDIYHSLVKRAAILEDTFNSLEGVTCNSADGAMYLFPQIRLPKKAIEAAKQAGKEADQFYCLAMLESTGVCVVAGSGFGQVEGTAHLRSTFLPQPELFDDFCNGIKKFHADFMDKYRD</sequence>
<keyword evidence="12" id="KW-1185">Reference proteome</keyword>
<evidence type="ECO:0000259" key="10">
    <source>
        <dbReference type="Pfam" id="PF00155"/>
    </source>
</evidence>
<dbReference type="InterPro" id="IPR015422">
    <property type="entry name" value="PyrdxlP-dep_Trfase_small"/>
</dbReference>
<proteinExistence type="inferred from homology"/>
<evidence type="ECO:0000256" key="8">
    <source>
        <dbReference type="ARBA" id="ARBA00078532"/>
    </source>
</evidence>
<comment type="cofactor">
    <cofactor evidence="1">
        <name>pyridoxal 5'-phosphate</name>
        <dbReference type="ChEBI" id="CHEBI:597326"/>
    </cofactor>
</comment>
<accession>A0A9P6RE63</accession>
<dbReference type="GO" id="GO:0030170">
    <property type="term" value="F:pyridoxal phosphate binding"/>
    <property type="evidence" value="ECO:0007669"/>
    <property type="project" value="InterPro"/>
</dbReference>
<dbReference type="EMBL" id="JAAAIP010000446">
    <property type="protein sequence ID" value="KAG0317022.1"/>
    <property type="molecule type" value="Genomic_DNA"/>
</dbReference>
<dbReference type="GO" id="GO:0008483">
    <property type="term" value="F:transaminase activity"/>
    <property type="evidence" value="ECO:0007669"/>
    <property type="project" value="UniProtKB-KW"/>
</dbReference>